<dbReference type="VEuPathDB" id="VectorBase:AMAM011723"/>
<dbReference type="EnsemblMetazoa" id="AMAM011723-RA">
    <property type="protein sequence ID" value="AMAM011723-PA"/>
    <property type="gene ID" value="AMAM011723"/>
</dbReference>
<name>A0A182SR37_9DIPT</name>
<proteinExistence type="predicted"/>
<protein>
    <submittedName>
        <fullName evidence="2">Uncharacterized protein</fullName>
    </submittedName>
</protein>
<feature type="compositionally biased region" description="Pro residues" evidence="1">
    <location>
        <begin position="259"/>
        <end position="268"/>
    </location>
</feature>
<feature type="region of interest" description="Disordered" evidence="1">
    <location>
        <begin position="1"/>
        <end position="73"/>
    </location>
</feature>
<sequence length="547" mass="56516">QLVTGTIPELPQDTDSFSEIDLTATNDPQTFSQPPTIDYNPLQDLEDTDTRGGTGGSQFGDNGEPSATSSSYLQQTSALTAQFAAQLPNVASTVFSTFSRVIKGSSPAPPSSLSAPSYANDHPSAYGVQPEFQSTTNNPYELLPPSAASSSLVPLINSSACDPSSYPPTAVAPGDHQHLGAQSSAELPPPPLPPTFYNPGQVPSASVQPPPTATGLSNTYRLGGSKKKTYAHIPGLNTTTHSAGPAAAPTLPTGKVPPVTLPPGPPSSAVPESLQAATVPSAVTFPPVSPPPVSTDIGVSFASASSQLTESTNQVAEEPPKSKSSLFSYLPNSILEKLPKPGFGSVKKEEPSPFIGGISSGSIVDQFVDVNASSLISPATVTPAASVAPPPLSSTSFFAPPPVVEFTQQPPGVSQASTSSFFTTPAPELGVEASPTAPPPAFFSPAQISTVRNAPVGASSAKSNPYSSSRVAGGVGRYKNPLAPIVPPAAGSIFLPNQPPPLAARQPGKLPIRKKSYNSSQHLVGIRRYKKAVYKLHQLQFLYTKNR</sequence>
<keyword evidence="3" id="KW-1185">Reference proteome</keyword>
<dbReference type="Proteomes" id="UP000075901">
    <property type="component" value="Unassembled WGS sequence"/>
</dbReference>
<evidence type="ECO:0000313" key="3">
    <source>
        <dbReference type="Proteomes" id="UP000075901"/>
    </source>
</evidence>
<reference evidence="2" key="2">
    <citation type="submission" date="2020-05" db="UniProtKB">
        <authorList>
            <consortium name="EnsemblMetazoa"/>
        </authorList>
    </citation>
    <scope>IDENTIFICATION</scope>
    <source>
        <strain evidence="2">maculatus3</strain>
    </source>
</reference>
<feature type="region of interest" description="Disordered" evidence="1">
    <location>
        <begin position="105"/>
        <end position="143"/>
    </location>
</feature>
<feature type="region of interest" description="Disordered" evidence="1">
    <location>
        <begin position="166"/>
        <end position="272"/>
    </location>
</feature>
<feature type="compositionally biased region" description="Low complexity" evidence="1">
    <location>
        <begin position="243"/>
        <end position="258"/>
    </location>
</feature>
<organism evidence="2 3">
    <name type="scientific">Anopheles maculatus</name>
    <dbReference type="NCBI Taxonomy" id="74869"/>
    <lineage>
        <taxon>Eukaryota</taxon>
        <taxon>Metazoa</taxon>
        <taxon>Ecdysozoa</taxon>
        <taxon>Arthropoda</taxon>
        <taxon>Hexapoda</taxon>
        <taxon>Insecta</taxon>
        <taxon>Pterygota</taxon>
        <taxon>Neoptera</taxon>
        <taxon>Endopterygota</taxon>
        <taxon>Diptera</taxon>
        <taxon>Nematocera</taxon>
        <taxon>Culicoidea</taxon>
        <taxon>Culicidae</taxon>
        <taxon>Anophelinae</taxon>
        <taxon>Anopheles</taxon>
        <taxon>Anopheles maculatus group</taxon>
    </lineage>
</organism>
<evidence type="ECO:0000256" key="1">
    <source>
        <dbReference type="SAM" id="MobiDB-lite"/>
    </source>
</evidence>
<reference evidence="3" key="1">
    <citation type="submission" date="2013-09" db="EMBL/GenBank/DDBJ databases">
        <title>The Genome Sequence of Anopheles maculatus species B.</title>
        <authorList>
            <consortium name="The Broad Institute Genomics Platform"/>
            <person name="Neafsey D.E."/>
            <person name="Besansky N."/>
            <person name="Howell P."/>
            <person name="Walton C."/>
            <person name="Young S.K."/>
            <person name="Zeng Q."/>
            <person name="Gargeya S."/>
            <person name="Fitzgerald M."/>
            <person name="Haas B."/>
            <person name="Abouelleil A."/>
            <person name="Allen A.W."/>
            <person name="Alvarado L."/>
            <person name="Arachchi H.M."/>
            <person name="Berlin A.M."/>
            <person name="Chapman S.B."/>
            <person name="Gainer-Dewar J."/>
            <person name="Goldberg J."/>
            <person name="Griggs A."/>
            <person name="Gujja S."/>
            <person name="Hansen M."/>
            <person name="Howarth C."/>
            <person name="Imamovic A."/>
            <person name="Ireland A."/>
            <person name="Larimer J."/>
            <person name="McCowan C."/>
            <person name="Murphy C."/>
            <person name="Pearson M."/>
            <person name="Poon T.W."/>
            <person name="Priest M."/>
            <person name="Roberts A."/>
            <person name="Saif S."/>
            <person name="Shea T."/>
            <person name="Sisk P."/>
            <person name="Sykes S."/>
            <person name="Wortman J."/>
            <person name="Nusbaum C."/>
            <person name="Birren B."/>
        </authorList>
    </citation>
    <scope>NUCLEOTIDE SEQUENCE [LARGE SCALE GENOMIC DNA]</scope>
    <source>
        <strain evidence="3">maculatus3</strain>
    </source>
</reference>
<feature type="compositionally biased region" description="Polar residues" evidence="1">
    <location>
        <begin position="13"/>
        <end position="35"/>
    </location>
</feature>
<dbReference type="AlphaFoldDB" id="A0A182SR37"/>
<feature type="compositionally biased region" description="Pro residues" evidence="1">
    <location>
        <begin position="187"/>
        <end position="196"/>
    </location>
</feature>
<accession>A0A182SR37</accession>
<evidence type="ECO:0000313" key="2">
    <source>
        <dbReference type="EnsemblMetazoa" id="AMAM011723-PA"/>
    </source>
</evidence>